<dbReference type="Pfam" id="PF19842">
    <property type="entry name" value="YqeC"/>
    <property type="match status" value="1"/>
</dbReference>
<keyword evidence="2" id="KW-1185">Reference proteome</keyword>
<dbReference type="NCBIfam" id="TIGR03172">
    <property type="entry name" value="selenium cofactor biosynthesis protein YqeC"/>
    <property type="match status" value="1"/>
</dbReference>
<dbReference type="RefSeq" id="WP_186875131.1">
    <property type="nucleotide sequence ID" value="NZ_JACOPF010000001.1"/>
</dbReference>
<protein>
    <submittedName>
        <fullName evidence="1">Selenium-dependent hydroxylase accessory protein YqeC</fullName>
    </submittedName>
</protein>
<dbReference type="AlphaFoldDB" id="A0A923LI98"/>
<gene>
    <name evidence="1" type="primary">yqeC</name>
    <name evidence="1" type="ORF">H8S37_06210</name>
</gene>
<name>A0A923LI98_9FIRM</name>
<dbReference type="InterPro" id="IPR017587">
    <property type="entry name" value="YqeC"/>
</dbReference>
<accession>A0A923LI98</accession>
<comment type="caution">
    <text evidence="1">The sequence shown here is derived from an EMBL/GenBank/DDBJ whole genome shotgun (WGS) entry which is preliminary data.</text>
</comment>
<proteinExistence type="predicted"/>
<organism evidence="1 2">
    <name type="scientific">Mediterraneibacter hominis</name>
    <dbReference type="NCBI Taxonomy" id="2763054"/>
    <lineage>
        <taxon>Bacteria</taxon>
        <taxon>Bacillati</taxon>
        <taxon>Bacillota</taxon>
        <taxon>Clostridia</taxon>
        <taxon>Lachnospirales</taxon>
        <taxon>Lachnospiraceae</taxon>
        <taxon>Mediterraneibacter</taxon>
    </lineage>
</organism>
<reference evidence="1" key="1">
    <citation type="submission" date="2020-08" db="EMBL/GenBank/DDBJ databases">
        <title>Genome public.</title>
        <authorList>
            <person name="Liu C."/>
            <person name="Sun Q."/>
        </authorList>
    </citation>
    <scope>NUCLEOTIDE SEQUENCE</scope>
    <source>
        <strain evidence="1">NSJ-55</strain>
    </source>
</reference>
<dbReference type="EMBL" id="JACOPF010000001">
    <property type="protein sequence ID" value="MBC5688524.1"/>
    <property type="molecule type" value="Genomic_DNA"/>
</dbReference>
<sequence length="252" mass="27896">METRYRKGQNWQRANSIIERIGVADLKAPIISVIGAGGKTTTIRRMTEEFAQLKRKVIVTTTTHMRVEEDPCFLTIPSLDRLQELLHKYEKAYVGSPAEGGKMKSVSPLFLKRVLAQKLPLLIEADGAKCMPLKVPEEHEPAILPQTTHVLAVYGLDSIGKPLKEVCFRIDKAAELLKKGKIETVTPQDIAAIAASRRGGKKNCPPDAQYWVILNKAEGASRLEAAAQICQMLFEKGINNVLVTGKGERGRR</sequence>
<evidence type="ECO:0000313" key="1">
    <source>
        <dbReference type="EMBL" id="MBC5688524.1"/>
    </source>
</evidence>
<evidence type="ECO:0000313" key="2">
    <source>
        <dbReference type="Proteomes" id="UP000652477"/>
    </source>
</evidence>
<dbReference type="Proteomes" id="UP000652477">
    <property type="component" value="Unassembled WGS sequence"/>
</dbReference>